<dbReference type="InterPro" id="IPR038332">
    <property type="entry name" value="PPE_sf"/>
</dbReference>
<protein>
    <recommendedName>
        <fullName evidence="1">PE domain-containing protein</fullName>
    </recommendedName>
</protein>
<dbReference type="OrthoDB" id="4679608at2"/>
<organism evidence="2 3">
    <name type="scientific">Mycobacterium asiaticum</name>
    <dbReference type="NCBI Taxonomy" id="1790"/>
    <lineage>
        <taxon>Bacteria</taxon>
        <taxon>Bacillati</taxon>
        <taxon>Actinomycetota</taxon>
        <taxon>Actinomycetes</taxon>
        <taxon>Mycobacteriales</taxon>
        <taxon>Mycobacteriaceae</taxon>
        <taxon>Mycobacterium</taxon>
    </lineage>
</organism>
<dbReference type="EMBL" id="LZLS01000112">
    <property type="protein sequence ID" value="OBK26600.1"/>
    <property type="molecule type" value="Genomic_DNA"/>
</dbReference>
<reference evidence="2 3" key="1">
    <citation type="submission" date="2016-06" db="EMBL/GenBank/DDBJ databases">
        <authorList>
            <person name="Kjaerup R.B."/>
            <person name="Dalgaard T.S."/>
            <person name="Juul-Madsen H.R."/>
        </authorList>
    </citation>
    <scope>NUCLEOTIDE SEQUENCE [LARGE SCALE GENOMIC DNA]</scope>
    <source>
        <strain evidence="2 3">1165133.8</strain>
    </source>
</reference>
<dbReference type="Gene3D" id="1.10.287.850">
    <property type="entry name" value="HP0062-like domain"/>
    <property type="match status" value="1"/>
</dbReference>
<dbReference type="SUPFAM" id="SSF140459">
    <property type="entry name" value="PE/PPE dimer-like"/>
    <property type="match status" value="1"/>
</dbReference>
<accession>A0A1A3NYW2</accession>
<sequence>MSFLTTAPEFVASAAMDLAGIRSVIGAANEAVAATTTAVLPAGADEISAAVAQLFGAHGQAYQALSAQAAQFHEQFVQIMRSAAGAYAGAEAANVAPLQALAAAGTPLQQLEQMQVEFNTNLVANELAFNKALLTNEVALERQFFGTDSALNGVLNRAFNTGNLFVGTGQQAVNLFFGAPVPANFTSSLLLGSGAQAFNGGQIGGLVGAFDQSLMVPGNLLGLAGVNVPGLPADPFRQLEQMQIGFNTSLVNNQMAFNQALVTNEIALERQFFGTDSALNGVLNRSFNAGNLLLGTGQQAVDLFFGAPVPTNFTSNLLLGSGAQTFNGGEIGGLVGAFDQGLMAGVDAVGLVTEPFTA</sequence>
<dbReference type="InterPro" id="IPR000084">
    <property type="entry name" value="PE-PGRS_N"/>
</dbReference>
<evidence type="ECO:0000259" key="1">
    <source>
        <dbReference type="Pfam" id="PF00934"/>
    </source>
</evidence>
<dbReference type="AlphaFoldDB" id="A0A1A3NYW2"/>
<evidence type="ECO:0000313" key="2">
    <source>
        <dbReference type="EMBL" id="OBK26600.1"/>
    </source>
</evidence>
<dbReference type="Proteomes" id="UP000093928">
    <property type="component" value="Unassembled WGS sequence"/>
</dbReference>
<feature type="domain" description="PE" evidence="1">
    <location>
        <begin position="4"/>
        <end position="94"/>
    </location>
</feature>
<dbReference type="RefSeq" id="WP_065144457.1">
    <property type="nucleotide sequence ID" value="NZ_LZLS01000112.1"/>
</dbReference>
<name>A0A1A3NYW2_MYCAS</name>
<dbReference type="Pfam" id="PF00934">
    <property type="entry name" value="PE"/>
    <property type="match status" value="1"/>
</dbReference>
<evidence type="ECO:0000313" key="3">
    <source>
        <dbReference type="Proteomes" id="UP000093928"/>
    </source>
</evidence>
<proteinExistence type="predicted"/>
<gene>
    <name evidence="2" type="ORF">A5634_00260</name>
</gene>
<comment type="caution">
    <text evidence="2">The sequence shown here is derived from an EMBL/GenBank/DDBJ whole genome shotgun (WGS) entry which is preliminary data.</text>
</comment>